<feature type="domain" description="Microprotein" evidence="2">
    <location>
        <begin position="895"/>
        <end position="974"/>
    </location>
</feature>
<keyword evidence="4" id="KW-1185">Reference proteome</keyword>
<dbReference type="Proteomes" id="UP000002173">
    <property type="component" value="Unassembled WGS sequence"/>
</dbReference>
<dbReference type="Pfam" id="PF12785">
    <property type="entry name" value="VESA1_N"/>
    <property type="match status" value="2"/>
</dbReference>
<name>A7AML9_BABBO</name>
<dbReference type="VEuPathDB" id="PiroplasmaDB:BBOV_III002370"/>
<dbReference type="RefSeq" id="XP_001611371.1">
    <property type="nucleotide sequence ID" value="XM_001611321.1"/>
</dbReference>
<evidence type="ECO:0000259" key="2">
    <source>
        <dbReference type="Pfam" id="PF23534"/>
    </source>
</evidence>
<dbReference type="EMBL" id="AAXT01000001">
    <property type="protein sequence ID" value="EDO07803.1"/>
    <property type="molecule type" value="Genomic_DNA"/>
</dbReference>
<sequence>MVQCICGLAAAVTDLLQSVQLEYHGYQGDTKETGTNNGATSDKVKEHLNGLFSLVQGLGGTAVVRTYIDQLAQVLSALVGWSKIDKCWDSKGNCKVGGNGYQHGIKTDCEYLKDVKENTPCKDCGCMKWEVTRPDDEGTPLGRKCTRCSSGGSSSAQCSCSSGGGTCSAGKDCKCAKEGKCCKCCCNSGSCKDKCQKDAKCSCDKEDRYRSAYPKTTRDWADGGFTLTWVQLVDTWMETKSDSRSASLRRHHCARILLGSVCLIWSGLTYMYWTGKWAKGSPRWNNHILDGSGLDDGTLSQWLQALGFPRDMINNSGPRNRWDAVIWDGFRGMLYLGFPDTGNGSPVHGGDYNDNTFRQPAGMNYAGYIHTVDRGAFCSKATVFKKDNGNGATSITDEQMHKCGALYKLYILSCAYFTGLQKKRSTQSNTPTTPRTIREIIYWLSALPYSEAYPKILQHSKEILKKVAPEKDGTKTLSFLQTGRTHPITVHEFNLFAHFQAVTQYCPLVLIGIQGGIHSTKGTDSTKEPPIHSLYANTECRFTYPTVSIQAYNQVVHYIRALFYQLYFLRKQCAVKVAMGGKWRECRYGDGVVSKGVISWMCLGCNPMEHDRKCRVEGLKKGLDGVINKLKALEGEAENTGGINGVKELREGIEKLRDILGAIGDVVVQLGNAQERLDTGKNDLDGVKEALKKVEGVNGGNGFKDVLKEVLEEVKKKVTGLGKAGGLKDAKEKAKNALEEAKAVVDKQNGADVDPCKNLVSAAIDGLHKALEILKGGLEEHIKEKKGQLLKAKKNLSHVFAVGVSVDEENALLDAINQLISICTSPKCSACESHSTKCGKPPTPSFCQTCLQPTTTGVPSPLQAFLEDRLPGFSCDVVRNTDTDKDTVYPPAASHLGHCGLIEALGGVVDAGKYVLEKNKSMLSGKLKGALEKVIEVVLEVVKKLEEGVKKKNGKGLENAKAALDAAQKALKKAKVNLGNGNGKELGTAKENLESLSKDGKGLLQEIWKALGELDPNGKEQSLKDFIDVSEGKLQVDPGKNTVSEFIHKSDTEVIGTLIDQLAQGLQKWVGWKDTGDDCCLKGEGGKSTGIGRECKCTGSSGGSNCCGKSGPSTTCHECGKCGTSAPGQKCYLSAYCKNSTASSGSSSPTDLFLWTSISSDSEKVHLLARIFLGSVCLIWSGLSQLGFLTGGSGGKGRWSQDGTLSKETDGLGSFMAAMGYDLDRLNGSGPGEYCLG</sequence>
<evidence type="ECO:0000256" key="1">
    <source>
        <dbReference type="SAM" id="Coils"/>
    </source>
</evidence>
<reference evidence="4" key="3">
    <citation type="journal article" date="2021" name="Int. J. Parasitol.">
        <title>Comparative analysis of gene expression between Babesia bovis blood stages and kinetes allowed by improved genome annotation.</title>
        <authorList>
            <person name="Ueti M.W."/>
            <person name="Johnson W.C."/>
            <person name="Kappmeyer L.S."/>
            <person name="Herndon D.R."/>
            <person name="Mousel M.R."/>
            <person name="Reif K.E."/>
            <person name="Taus N.S."/>
            <person name="Ifeonu O.O."/>
            <person name="Silva J.C."/>
            <person name="Suarez C.E."/>
            <person name="Brayton K.A."/>
        </authorList>
    </citation>
    <scope>NUCLEOTIDE SEQUENCE [LARGE SCALE GENOMIC DNA]</scope>
</reference>
<feature type="coiled-coil region" evidence="1">
    <location>
        <begin position="724"/>
        <end position="751"/>
    </location>
</feature>
<dbReference type="InterPro" id="IPR056323">
    <property type="entry name" value="Microp_dom_apicomplexa_2"/>
</dbReference>
<accession>A7AML9</accession>
<dbReference type="eggNOG" id="ENOG502SYXA">
    <property type="taxonomic scope" value="Eukaryota"/>
</dbReference>
<dbReference type="GeneID" id="5479617"/>
<dbReference type="AlphaFoldDB" id="A7AML9"/>
<keyword evidence="1" id="KW-0175">Coiled coil</keyword>
<reference evidence="4" key="2">
    <citation type="journal article" date="2020" name="Data Brief">
        <title>Transcriptome dataset of Babesia bovis life stages within vertebrate and invertebrate hosts.</title>
        <authorList>
            <person name="Ueti M.W."/>
            <person name="Johnson W.C."/>
            <person name="Kappmeyer L.S."/>
            <person name="Herndon D.R."/>
            <person name="Mousel M.R."/>
            <person name="Reif K.E."/>
            <person name="Taus N.S."/>
            <person name="Ifeonu O.O."/>
            <person name="Silva J.C."/>
            <person name="Suarez C.E."/>
            <person name="Brayton K.A."/>
        </authorList>
    </citation>
    <scope>NUCLEOTIDE SEQUENCE [LARGE SCALE GENOMIC DNA]</scope>
</reference>
<proteinExistence type="predicted"/>
<comment type="caution">
    <text evidence="3">The sequence shown here is derived from an EMBL/GenBank/DDBJ whole genome shotgun (WGS) entry which is preliminary data.</text>
</comment>
<gene>
    <name evidence="3" type="ORF">BBOV_III002370</name>
</gene>
<dbReference type="KEGG" id="bbo:BBOV_III002370"/>
<dbReference type="Pfam" id="PF23534">
    <property type="entry name" value="Microp_apicomplexa_20"/>
    <property type="match status" value="1"/>
</dbReference>
<organism evidence="3 4">
    <name type="scientific">Babesia bovis</name>
    <dbReference type="NCBI Taxonomy" id="5865"/>
    <lineage>
        <taxon>Eukaryota</taxon>
        <taxon>Sar</taxon>
        <taxon>Alveolata</taxon>
        <taxon>Apicomplexa</taxon>
        <taxon>Aconoidasida</taxon>
        <taxon>Piroplasmida</taxon>
        <taxon>Babesiidae</taxon>
        <taxon>Babesia</taxon>
    </lineage>
</organism>
<protein>
    <submittedName>
        <fullName evidence="3">Variant erythrocyte surface antigen-1, alpha subunit</fullName>
    </submittedName>
</protein>
<dbReference type="InParanoid" id="A7AML9"/>
<evidence type="ECO:0000313" key="4">
    <source>
        <dbReference type="Proteomes" id="UP000002173"/>
    </source>
</evidence>
<reference evidence="3 4" key="1">
    <citation type="journal article" date="2007" name="PLoS Pathog.">
        <title>Genome sequence of Babesia bovis and comparative analysis of apicomplexan hemoprotozoa.</title>
        <authorList>
            <person name="Brayton K.A."/>
            <person name="Lau A.O.T."/>
            <person name="Herndon D.R."/>
            <person name="Hannick L."/>
            <person name="Kappmeyer L.S."/>
            <person name="Berens S.J."/>
            <person name="Bidwell S.L."/>
            <person name="Brown W.C."/>
            <person name="Crabtree J."/>
            <person name="Fadrosh D."/>
            <person name="Feldblum T."/>
            <person name="Forberger H.A."/>
            <person name="Haas B.J."/>
            <person name="Howell J.M."/>
            <person name="Khouri H."/>
            <person name="Koo H."/>
            <person name="Mann D.J."/>
            <person name="Norimine J."/>
            <person name="Paulsen I.T."/>
            <person name="Radune D."/>
            <person name="Ren Q."/>
            <person name="Smith R.K. Jr."/>
            <person name="Suarez C.E."/>
            <person name="White O."/>
            <person name="Wortman J.R."/>
            <person name="Knowles D.P. Jr."/>
            <person name="McElwain T.F."/>
            <person name="Nene V.M."/>
        </authorList>
    </citation>
    <scope>NUCLEOTIDE SEQUENCE [LARGE SCALE GENOMIC DNA]</scope>
    <source>
        <strain evidence="3">T2Bo</strain>
    </source>
</reference>
<dbReference type="InterPro" id="IPR024751">
    <property type="entry name" value="VESA1"/>
</dbReference>
<evidence type="ECO:0000313" key="3">
    <source>
        <dbReference type="EMBL" id="EDO07803.1"/>
    </source>
</evidence>